<accession>A0A8J2RI81</accession>
<gene>
    <name evidence="1" type="ORF">DGAL_LOCUS8189</name>
</gene>
<name>A0A8J2RI81_9CRUS</name>
<keyword evidence="2" id="KW-1185">Reference proteome</keyword>
<evidence type="ECO:0000313" key="1">
    <source>
        <dbReference type="EMBL" id="CAH0105175.1"/>
    </source>
</evidence>
<dbReference type="AlphaFoldDB" id="A0A8J2RI81"/>
<reference evidence="1" key="1">
    <citation type="submission" date="2021-11" db="EMBL/GenBank/DDBJ databases">
        <authorList>
            <person name="Schell T."/>
        </authorList>
    </citation>
    <scope>NUCLEOTIDE SEQUENCE</scope>
    <source>
        <strain evidence="1">M5</strain>
    </source>
</reference>
<protein>
    <submittedName>
        <fullName evidence="1">Uncharacterized protein</fullName>
    </submittedName>
</protein>
<comment type="caution">
    <text evidence="1">The sequence shown here is derived from an EMBL/GenBank/DDBJ whole genome shotgun (WGS) entry which is preliminary data.</text>
</comment>
<proteinExistence type="predicted"/>
<organism evidence="1 2">
    <name type="scientific">Daphnia galeata</name>
    <dbReference type="NCBI Taxonomy" id="27404"/>
    <lineage>
        <taxon>Eukaryota</taxon>
        <taxon>Metazoa</taxon>
        <taxon>Ecdysozoa</taxon>
        <taxon>Arthropoda</taxon>
        <taxon>Crustacea</taxon>
        <taxon>Branchiopoda</taxon>
        <taxon>Diplostraca</taxon>
        <taxon>Cladocera</taxon>
        <taxon>Anomopoda</taxon>
        <taxon>Daphniidae</taxon>
        <taxon>Daphnia</taxon>
    </lineage>
</organism>
<sequence>MPRLKSVKFLTEICMDFILENQDFYCKRYTRDPKDGVDALDSDEPAVNSFDHLPTELIEELIRRLRVKEARVFRTYKITPFLTLLMTPRLRTLDLTLIFESAGNDISDVLHLATIRSLNLETLLLDITSDVSLVVFSNVIVIR</sequence>
<dbReference type="Proteomes" id="UP000789390">
    <property type="component" value="Unassembled WGS sequence"/>
</dbReference>
<evidence type="ECO:0000313" key="2">
    <source>
        <dbReference type="Proteomes" id="UP000789390"/>
    </source>
</evidence>
<dbReference type="EMBL" id="CAKKLH010000172">
    <property type="protein sequence ID" value="CAH0105175.1"/>
    <property type="molecule type" value="Genomic_DNA"/>
</dbReference>